<keyword evidence="5" id="KW-1185">Reference proteome</keyword>
<dbReference type="InterPro" id="IPR036249">
    <property type="entry name" value="Thioredoxin-like_sf"/>
</dbReference>
<dbReference type="CDD" id="cd02989">
    <property type="entry name" value="Phd_like_TxnDC9"/>
    <property type="match status" value="1"/>
</dbReference>
<evidence type="ECO:0000313" key="5">
    <source>
        <dbReference type="Proteomes" id="UP000289340"/>
    </source>
</evidence>
<evidence type="ECO:0000256" key="2">
    <source>
        <dbReference type="SAM" id="MobiDB-lite"/>
    </source>
</evidence>
<keyword evidence="1" id="KW-0175">Coiled coil</keyword>
<dbReference type="Gramene" id="XM_028363843.1">
    <property type="protein sequence ID" value="XP_028219644.1"/>
    <property type="gene ID" value="LOC114401339"/>
</dbReference>
<dbReference type="Pfam" id="PF00085">
    <property type="entry name" value="Thioredoxin"/>
    <property type="match status" value="1"/>
</dbReference>
<name>A0A445F4F8_GLYSO</name>
<feature type="compositionally biased region" description="Polar residues" evidence="2">
    <location>
        <begin position="193"/>
        <end position="207"/>
    </location>
</feature>
<dbReference type="SUPFAM" id="SSF52833">
    <property type="entry name" value="Thioredoxin-like"/>
    <property type="match status" value="1"/>
</dbReference>
<proteinExistence type="predicted"/>
<feature type="region of interest" description="Disordered" evidence="2">
    <location>
        <begin position="193"/>
        <end position="213"/>
    </location>
</feature>
<feature type="domain" description="Thioredoxin" evidence="3">
    <location>
        <begin position="75"/>
        <end position="156"/>
    </location>
</feature>
<dbReference type="SMR" id="A0A445F4F8"/>
<evidence type="ECO:0000259" key="3">
    <source>
        <dbReference type="Pfam" id="PF00085"/>
    </source>
</evidence>
<evidence type="ECO:0000256" key="1">
    <source>
        <dbReference type="SAM" id="Coils"/>
    </source>
</evidence>
<organism evidence="4 5">
    <name type="scientific">Glycine soja</name>
    <name type="common">Wild soybean</name>
    <dbReference type="NCBI Taxonomy" id="3848"/>
    <lineage>
        <taxon>Eukaryota</taxon>
        <taxon>Viridiplantae</taxon>
        <taxon>Streptophyta</taxon>
        <taxon>Embryophyta</taxon>
        <taxon>Tracheophyta</taxon>
        <taxon>Spermatophyta</taxon>
        <taxon>Magnoliopsida</taxon>
        <taxon>eudicotyledons</taxon>
        <taxon>Gunneridae</taxon>
        <taxon>Pentapetalae</taxon>
        <taxon>rosids</taxon>
        <taxon>fabids</taxon>
        <taxon>Fabales</taxon>
        <taxon>Fabaceae</taxon>
        <taxon>Papilionoideae</taxon>
        <taxon>50 kb inversion clade</taxon>
        <taxon>NPAAA clade</taxon>
        <taxon>indigoferoid/millettioid clade</taxon>
        <taxon>Phaseoleae</taxon>
        <taxon>Glycine</taxon>
        <taxon>Glycine subgen. Soja</taxon>
    </lineage>
</organism>
<comment type="caution">
    <text evidence="4">The sequence shown here is derived from an EMBL/GenBank/DDBJ whole genome shotgun (WGS) entry which is preliminary data.</text>
</comment>
<dbReference type="InterPro" id="IPR013766">
    <property type="entry name" value="Thioredoxin_domain"/>
</dbReference>
<gene>
    <name evidence="4" type="ORF">D0Y65_053977</name>
</gene>
<sequence>MDKGKIQEVIENQVLTVAQAVEDKIDDEIAALERLDADDIEALRERRLQQMKKMAEKRSRWISLGHSEYSEIPSEKDFFSVVKASERVVCHFFRENWPCKVMDKHLNILAKQHIETRFVKLNAEKSPFLAEKLKIIVLPTLALIKNAKVDDYVVGFDELGGTDEFSTEELEERLAKAQVIFYEGESSFNHVRSSAKTTRSVRQSSRADSSDSE</sequence>
<dbReference type="Proteomes" id="UP000289340">
    <property type="component" value="Chromosome 20"/>
</dbReference>
<protein>
    <submittedName>
        <fullName evidence="4">Thioredoxin domain-containing protein 9-like</fullName>
    </submittedName>
</protein>
<dbReference type="EMBL" id="QZWG01000020">
    <property type="protein sequence ID" value="RZB43703.1"/>
    <property type="molecule type" value="Genomic_DNA"/>
</dbReference>
<evidence type="ECO:0000313" key="4">
    <source>
        <dbReference type="EMBL" id="RZB43703.1"/>
    </source>
</evidence>
<feature type="coiled-coil region" evidence="1">
    <location>
        <begin position="18"/>
        <end position="60"/>
    </location>
</feature>
<dbReference type="Gene3D" id="3.40.30.10">
    <property type="entry name" value="Glutaredoxin"/>
    <property type="match status" value="1"/>
</dbReference>
<dbReference type="AlphaFoldDB" id="A0A445F4F8"/>
<accession>A0A445F4F8</accession>
<reference evidence="4 5" key="1">
    <citation type="submission" date="2018-09" db="EMBL/GenBank/DDBJ databases">
        <title>A high-quality reference genome of wild soybean provides a powerful tool to mine soybean genomes.</title>
        <authorList>
            <person name="Xie M."/>
            <person name="Chung C.Y.L."/>
            <person name="Li M.-W."/>
            <person name="Wong F.-L."/>
            <person name="Chan T.-F."/>
            <person name="Lam H.-M."/>
        </authorList>
    </citation>
    <scope>NUCLEOTIDE SEQUENCE [LARGE SCALE GENOMIC DNA]</scope>
    <source>
        <strain evidence="5">cv. W05</strain>
        <tissue evidence="4">Hypocotyl of etiolated seedlings</tissue>
    </source>
</reference>
<dbReference type="PANTHER" id="PTHR21148">
    <property type="entry name" value="THIOREDOXIN DOMAIN-CONTAINING PROTEIN 9"/>
    <property type="match status" value="1"/>
</dbReference>